<dbReference type="RefSeq" id="WP_085748896.1">
    <property type="nucleotide sequence ID" value="NZ_BSPR01000010.1"/>
</dbReference>
<keyword evidence="2" id="KW-0564">Palmitate</keyword>
<keyword evidence="2" id="KW-0449">Lipoprotein</keyword>
<dbReference type="InterPro" id="IPR003423">
    <property type="entry name" value="OMP_efflux"/>
</dbReference>
<sequence>MTHSSSFPWRHRLLALAAAAALAACATPIATTRPDLALPGTWAEASFANAADRAVERDWWRGFGSDELARLIDEAQAGSPDLRIAAERVTQAELSARLAGSSLYPQVSVGADMGSQYSRTRGEAGVTRDATSATIGINYEIDLWGRVAAVNESARASLRGSRYDLETARLSLTTGVANAYFQVVAARIQLDVTRRNLAIAEKLFSIVEARYRNGVASALDVSQQRTTVLSQRATILPLEVAERQSLSALAILLGRPPQGMTVAAMDFSAISVPEPAAGLPSTLLTRRPDIASAEASLAAADANVAAARAALLPTISLSGAAGLASDSLLTLSNPAFSVGITASVLRSLFDADSKQNQVEVNESSRRALVEAYRRDVHAALKEVDDALANVGRFREQQKTREVIRDEAARSLRLSEVQLREGTATLSTLLDAQRALFTAENELALVVQARLGASVDLFKALGGGWEMPASDPTAARASR</sequence>
<gene>
    <name evidence="3" type="ORF">A4W93_01315</name>
</gene>
<dbReference type="GO" id="GO:0005886">
    <property type="term" value="C:plasma membrane"/>
    <property type="evidence" value="ECO:0007669"/>
    <property type="project" value="UniProtKB-SubCell"/>
</dbReference>
<dbReference type="STRING" id="946333.A4W93_01315"/>
<feature type="chain" id="PRO_5041746066" evidence="2">
    <location>
        <begin position="27"/>
        <end position="478"/>
    </location>
</feature>
<keyword evidence="2" id="KW-0812">Transmembrane</keyword>
<comment type="similarity">
    <text evidence="1 2">Belongs to the outer membrane factor (OMF) (TC 1.B.17) family.</text>
</comment>
<dbReference type="AlphaFoldDB" id="A0A1W6L3D3"/>
<keyword evidence="2" id="KW-0472">Membrane</keyword>
<dbReference type="InterPro" id="IPR010131">
    <property type="entry name" value="MdtP/NodT-like"/>
</dbReference>
<dbReference type="Proteomes" id="UP000193427">
    <property type="component" value="Chromosome"/>
</dbReference>
<dbReference type="Gene3D" id="1.20.1600.10">
    <property type="entry name" value="Outer membrane efflux proteins (OEP)"/>
    <property type="match status" value="1"/>
</dbReference>
<feature type="signal peptide" evidence="2">
    <location>
        <begin position="1"/>
        <end position="26"/>
    </location>
</feature>
<evidence type="ECO:0000256" key="1">
    <source>
        <dbReference type="ARBA" id="ARBA00007613"/>
    </source>
</evidence>
<evidence type="ECO:0000313" key="3">
    <source>
        <dbReference type="EMBL" id="ARN18666.1"/>
    </source>
</evidence>
<reference evidence="3 4" key="1">
    <citation type="submission" date="2016-04" db="EMBL/GenBank/DDBJ databases">
        <title>Complete genome sequence of natural rubber-degrading, novel Gram-negative bacterium, Rhizobacter gummiphilus strain NS21.</title>
        <authorList>
            <person name="Tabata M."/>
            <person name="Kasai D."/>
            <person name="Fukuda M."/>
        </authorList>
    </citation>
    <scope>NUCLEOTIDE SEQUENCE [LARGE SCALE GENOMIC DNA]</scope>
    <source>
        <strain evidence="3 4">NS21</strain>
    </source>
</reference>
<protein>
    <submittedName>
        <fullName evidence="3">Uncharacterized protein</fullName>
    </submittedName>
</protein>
<dbReference type="KEGG" id="rgu:A4W93_01315"/>
<dbReference type="EMBL" id="CP015118">
    <property type="protein sequence ID" value="ARN18666.1"/>
    <property type="molecule type" value="Genomic_DNA"/>
</dbReference>
<dbReference type="OrthoDB" id="9770517at2"/>
<dbReference type="NCBIfam" id="TIGR01845">
    <property type="entry name" value="outer_NodT"/>
    <property type="match status" value="1"/>
</dbReference>
<dbReference type="PANTHER" id="PTHR30203">
    <property type="entry name" value="OUTER MEMBRANE CATION EFFLUX PROTEIN"/>
    <property type="match status" value="1"/>
</dbReference>
<name>A0A1W6L3D3_9BURK</name>
<keyword evidence="2" id="KW-1134">Transmembrane beta strand</keyword>
<dbReference type="Gene3D" id="2.20.200.10">
    <property type="entry name" value="Outer membrane efflux proteins (OEP)"/>
    <property type="match status" value="1"/>
</dbReference>
<proteinExistence type="inferred from homology"/>
<dbReference type="Pfam" id="PF02321">
    <property type="entry name" value="OEP"/>
    <property type="match status" value="2"/>
</dbReference>
<dbReference type="PANTHER" id="PTHR30203:SF33">
    <property type="entry name" value="BLR4455 PROTEIN"/>
    <property type="match status" value="1"/>
</dbReference>
<dbReference type="SUPFAM" id="SSF56954">
    <property type="entry name" value="Outer membrane efflux proteins (OEP)"/>
    <property type="match status" value="1"/>
</dbReference>
<accession>A0A1W6L3D3</accession>
<keyword evidence="2" id="KW-0732">Signal</keyword>
<evidence type="ECO:0000313" key="4">
    <source>
        <dbReference type="Proteomes" id="UP000193427"/>
    </source>
</evidence>
<comment type="subcellular location">
    <subcellularLocation>
        <location evidence="2">Cell membrane</location>
        <topology evidence="2">Lipid-anchor</topology>
    </subcellularLocation>
</comment>
<keyword evidence="4" id="KW-1185">Reference proteome</keyword>
<evidence type="ECO:0000256" key="2">
    <source>
        <dbReference type="RuleBase" id="RU362097"/>
    </source>
</evidence>
<organism evidence="3 4">
    <name type="scientific">Piscinibacter gummiphilus</name>
    <dbReference type="NCBI Taxonomy" id="946333"/>
    <lineage>
        <taxon>Bacteria</taxon>
        <taxon>Pseudomonadati</taxon>
        <taxon>Pseudomonadota</taxon>
        <taxon>Betaproteobacteria</taxon>
        <taxon>Burkholderiales</taxon>
        <taxon>Sphaerotilaceae</taxon>
        <taxon>Piscinibacter</taxon>
    </lineage>
</organism>
<dbReference type="GO" id="GO:0015562">
    <property type="term" value="F:efflux transmembrane transporter activity"/>
    <property type="evidence" value="ECO:0007669"/>
    <property type="project" value="InterPro"/>
</dbReference>